<keyword evidence="3" id="KW-1185">Reference proteome</keyword>
<evidence type="ECO:0000313" key="2">
    <source>
        <dbReference type="EMBL" id="ORZ00701.1"/>
    </source>
</evidence>
<proteinExistence type="predicted"/>
<name>A0A1X2HMW4_SYNRA</name>
<evidence type="ECO:0000313" key="3">
    <source>
        <dbReference type="Proteomes" id="UP000242180"/>
    </source>
</evidence>
<feature type="compositionally biased region" description="Polar residues" evidence="1">
    <location>
        <begin position="122"/>
        <end position="146"/>
    </location>
</feature>
<feature type="compositionally biased region" description="Polar residues" evidence="1">
    <location>
        <begin position="69"/>
        <end position="109"/>
    </location>
</feature>
<gene>
    <name evidence="2" type="ORF">BCR43DRAFT_485657</name>
</gene>
<dbReference type="AlphaFoldDB" id="A0A1X2HMW4"/>
<accession>A0A1X2HMW4</accession>
<comment type="caution">
    <text evidence="2">The sequence shown here is derived from an EMBL/GenBank/DDBJ whole genome shotgun (WGS) entry which is preliminary data.</text>
</comment>
<sequence length="267" mass="29682">MGSASVERVNRRGSAHSIISETSTGVSQYATMPSRNDQRPSAALATLAHGSQDASYSSSTMRTADRNRQTSPNNMASSRSSFFAHNEQDASLNSPSRPRNAHATSSVASPVSRIRSVDHATMPSTTAHEATATSNDKASSSLSSMHQDGPASSNPRRVRTSSTSVVPSAMTSEMDNSMAHFSTSIKKRSTDMHTLQKLSFDELEELLERIQLEKNIVRDLGVKLDIQRDEVMLAMWEKNRQQDAEEFQRYITEKRRRILEREQQLHI</sequence>
<feature type="compositionally biased region" description="Low complexity" evidence="1">
    <location>
        <begin position="152"/>
        <end position="168"/>
    </location>
</feature>
<dbReference type="EMBL" id="MCGN01000002">
    <property type="protein sequence ID" value="ORZ00701.1"/>
    <property type="molecule type" value="Genomic_DNA"/>
</dbReference>
<dbReference type="InParanoid" id="A0A1X2HMW4"/>
<feature type="compositionally biased region" description="Polar residues" evidence="1">
    <location>
        <begin position="17"/>
        <end position="35"/>
    </location>
</feature>
<dbReference type="Proteomes" id="UP000242180">
    <property type="component" value="Unassembled WGS sequence"/>
</dbReference>
<feature type="region of interest" description="Disordered" evidence="1">
    <location>
        <begin position="1"/>
        <end position="169"/>
    </location>
</feature>
<evidence type="ECO:0000256" key="1">
    <source>
        <dbReference type="SAM" id="MobiDB-lite"/>
    </source>
</evidence>
<reference evidence="2 3" key="1">
    <citation type="submission" date="2016-07" db="EMBL/GenBank/DDBJ databases">
        <title>Pervasive Adenine N6-methylation of Active Genes in Fungi.</title>
        <authorList>
            <consortium name="DOE Joint Genome Institute"/>
            <person name="Mondo S.J."/>
            <person name="Dannebaum R.O."/>
            <person name="Kuo R.C."/>
            <person name="Labutti K."/>
            <person name="Haridas S."/>
            <person name="Kuo A."/>
            <person name="Salamov A."/>
            <person name="Ahrendt S.R."/>
            <person name="Lipzen A."/>
            <person name="Sullivan W."/>
            <person name="Andreopoulos W.B."/>
            <person name="Clum A."/>
            <person name="Lindquist E."/>
            <person name="Daum C."/>
            <person name="Ramamoorthy G.K."/>
            <person name="Gryganskyi A."/>
            <person name="Culley D."/>
            <person name="Magnuson J.K."/>
            <person name="James T.Y."/>
            <person name="O'Malley M.A."/>
            <person name="Stajich J.E."/>
            <person name="Spatafora J.W."/>
            <person name="Visel A."/>
            <person name="Grigoriev I.V."/>
        </authorList>
    </citation>
    <scope>NUCLEOTIDE SEQUENCE [LARGE SCALE GENOMIC DNA]</scope>
    <source>
        <strain evidence="2 3">NRRL 2496</strain>
    </source>
</reference>
<protein>
    <submittedName>
        <fullName evidence="2">Uncharacterized protein</fullName>
    </submittedName>
</protein>
<feature type="compositionally biased region" description="Polar residues" evidence="1">
    <location>
        <begin position="52"/>
        <end position="62"/>
    </location>
</feature>
<organism evidence="2 3">
    <name type="scientific">Syncephalastrum racemosum</name>
    <name type="common">Filamentous fungus</name>
    <dbReference type="NCBI Taxonomy" id="13706"/>
    <lineage>
        <taxon>Eukaryota</taxon>
        <taxon>Fungi</taxon>
        <taxon>Fungi incertae sedis</taxon>
        <taxon>Mucoromycota</taxon>
        <taxon>Mucoromycotina</taxon>
        <taxon>Mucoromycetes</taxon>
        <taxon>Mucorales</taxon>
        <taxon>Syncephalastraceae</taxon>
        <taxon>Syncephalastrum</taxon>
    </lineage>
</organism>